<proteinExistence type="predicted"/>
<protein>
    <submittedName>
        <fullName evidence="2">Uncharacterized protein</fullName>
    </submittedName>
</protein>
<comment type="caution">
    <text evidence="2">The sequence shown here is derived from an EMBL/GenBank/DDBJ whole genome shotgun (WGS) entry which is preliminary data.</text>
</comment>
<feature type="region of interest" description="Disordered" evidence="1">
    <location>
        <begin position="95"/>
        <end position="114"/>
    </location>
</feature>
<evidence type="ECO:0000256" key="1">
    <source>
        <dbReference type="SAM" id="MobiDB-lite"/>
    </source>
</evidence>
<dbReference type="AlphaFoldDB" id="A0A098S6A4"/>
<sequence length="152" mass="17298">MATLVNPLFRSFLSDATVYKQAEQFWASEVRQLLQPHGLTHHPFYNNQSGNGQPIADGNPIFDAYVPERHKLIRILQYDPADLQGALFSHYTDTWPTPEMDPDQRPHPTDPALRDAPIPELVISLYLTEETAAKARLLLHQWLVEDKEVGEG</sequence>
<organism evidence="2 3">
    <name type="scientific">Phaeodactylibacter xiamenensis</name>
    <dbReference type="NCBI Taxonomy" id="1524460"/>
    <lineage>
        <taxon>Bacteria</taxon>
        <taxon>Pseudomonadati</taxon>
        <taxon>Bacteroidota</taxon>
        <taxon>Saprospiria</taxon>
        <taxon>Saprospirales</taxon>
        <taxon>Haliscomenobacteraceae</taxon>
        <taxon>Phaeodactylibacter</taxon>
    </lineage>
</organism>
<dbReference type="STRING" id="1524460.IX84_20075"/>
<evidence type="ECO:0000313" key="2">
    <source>
        <dbReference type="EMBL" id="KGE86762.1"/>
    </source>
</evidence>
<evidence type="ECO:0000313" key="3">
    <source>
        <dbReference type="Proteomes" id="UP000029736"/>
    </source>
</evidence>
<dbReference type="Proteomes" id="UP000029736">
    <property type="component" value="Unassembled WGS sequence"/>
</dbReference>
<dbReference type="RefSeq" id="WP_044224336.1">
    <property type="nucleotide sequence ID" value="NZ_JBKAGJ010000064.1"/>
</dbReference>
<name>A0A098S6A4_9BACT</name>
<dbReference type="EMBL" id="JPOS01000075">
    <property type="protein sequence ID" value="KGE86762.1"/>
    <property type="molecule type" value="Genomic_DNA"/>
</dbReference>
<accession>A0A098S6A4</accession>
<gene>
    <name evidence="2" type="ORF">IX84_20075</name>
</gene>
<dbReference type="OrthoDB" id="1496042at2"/>
<keyword evidence="3" id="KW-1185">Reference proteome</keyword>
<reference evidence="2 3" key="1">
    <citation type="journal article" date="2014" name="Int. J. Syst. Evol. Microbiol.">
        <title>Phaeodactylibacter xiamenensis gen. nov., sp. nov., a member of the family Saprospiraceae isolated from the marine alga Phaeodactylum tricornutum.</title>
        <authorList>
            <person name="Chen Z.Jr."/>
            <person name="Lei X."/>
            <person name="Lai Q."/>
            <person name="Li Y."/>
            <person name="Zhang B."/>
            <person name="Zhang J."/>
            <person name="Zhang H."/>
            <person name="Yang L."/>
            <person name="Zheng W."/>
            <person name="Tian Y."/>
            <person name="Yu Z."/>
            <person name="Xu H.Jr."/>
            <person name="Zheng T."/>
        </authorList>
    </citation>
    <scope>NUCLEOTIDE SEQUENCE [LARGE SCALE GENOMIC DNA]</scope>
    <source>
        <strain evidence="2 3">KD52</strain>
    </source>
</reference>